<dbReference type="InterPro" id="IPR050922">
    <property type="entry name" value="LytR/CpsA/Psr_CW_biosynth"/>
</dbReference>
<sequence length="342" mass="38615">MKVRKRKRTSKLLIVPVLLIGILIASGGTYAAYMYAKVNTTLEQISVPSEPSERNQTVTMTTYNQDQQIESVDKPLTFLLTAVDERAGSEGSLNTDVMMLFSLNKTTKKATIVSIPRDLEVTPEQSGLAESHKANYFYAYNYNKNKKTALQQTKLMYSRIYQVPIDYMAIINFEGFKQLVDELGGLQVNVDMDMKYTDTSDGTHIDLRKGEQLLSGSQTLDFIRYRKSNQGTKESSDVARNEREQAVLDQILDKLTSFRGVTAWSKLLEIIGKNVKTDMPVDELKALAASYQEVKPETIHFIHLDGEWHSPYLVIPPTDLNQALNELKGHNTVAIDSFIRTD</sequence>
<dbReference type="NCBIfam" id="TIGR00350">
    <property type="entry name" value="lytR_cpsA_psr"/>
    <property type="match status" value="1"/>
</dbReference>
<dbReference type="Gene3D" id="3.40.630.190">
    <property type="entry name" value="LCP protein"/>
    <property type="match status" value="1"/>
</dbReference>
<feature type="domain" description="Cell envelope-related transcriptional attenuator" evidence="2">
    <location>
        <begin position="94"/>
        <end position="256"/>
    </location>
</feature>
<dbReference type="Proteomes" id="UP001649230">
    <property type="component" value="Chromosome"/>
</dbReference>
<name>A0ABY3SRI4_9BACL</name>
<dbReference type="RefSeq" id="WP_235122725.1">
    <property type="nucleotide sequence ID" value="NZ_CP090978.1"/>
</dbReference>
<proteinExistence type="inferred from homology"/>
<evidence type="ECO:0000313" key="3">
    <source>
        <dbReference type="EMBL" id="UJF36170.1"/>
    </source>
</evidence>
<evidence type="ECO:0000313" key="4">
    <source>
        <dbReference type="Proteomes" id="UP001649230"/>
    </source>
</evidence>
<comment type="similarity">
    <text evidence="1">Belongs to the LytR/CpsA/Psr (LCP) family.</text>
</comment>
<organism evidence="3 4">
    <name type="scientific">Paenibacillus hexagrammi</name>
    <dbReference type="NCBI Taxonomy" id="2908839"/>
    <lineage>
        <taxon>Bacteria</taxon>
        <taxon>Bacillati</taxon>
        <taxon>Bacillota</taxon>
        <taxon>Bacilli</taxon>
        <taxon>Bacillales</taxon>
        <taxon>Paenibacillaceae</taxon>
        <taxon>Paenibacillus</taxon>
    </lineage>
</organism>
<gene>
    <name evidence="3" type="ORF">L0M14_14565</name>
</gene>
<dbReference type="EMBL" id="CP090978">
    <property type="protein sequence ID" value="UJF36170.1"/>
    <property type="molecule type" value="Genomic_DNA"/>
</dbReference>
<accession>A0ABY3SRI4</accession>
<dbReference type="PANTHER" id="PTHR33392:SF6">
    <property type="entry name" value="POLYISOPRENYL-TEICHOIC ACID--PEPTIDOGLYCAN TEICHOIC ACID TRANSFERASE TAGU"/>
    <property type="match status" value="1"/>
</dbReference>
<dbReference type="Pfam" id="PF03816">
    <property type="entry name" value="LytR_cpsA_psr"/>
    <property type="match status" value="1"/>
</dbReference>
<protein>
    <submittedName>
        <fullName evidence="3">LCP family protein</fullName>
    </submittedName>
</protein>
<evidence type="ECO:0000256" key="1">
    <source>
        <dbReference type="ARBA" id="ARBA00006068"/>
    </source>
</evidence>
<dbReference type="InterPro" id="IPR004474">
    <property type="entry name" value="LytR_CpsA_psr"/>
</dbReference>
<reference evidence="3 4" key="1">
    <citation type="journal article" date="2024" name="Int. J. Syst. Evol. Microbiol.">
        <title>Paenibacillus hexagrammi sp. nov., a novel bacterium isolated from the gut content of Hexagrammos agrammus.</title>
        <authorList>
            <person name="Jung H.K."/>
            <person name="Kim D.G."/>
            <person name="Zin H."/>
            <person name="Park J."/>
            <person name="Jung H."/>
            <person name="Kim Y.O."/>
            <person name="Kong H.J."/>
            <person name="Kim J.W."/>
            <person name="Kim Y.S."/>
        </authorList>
    </citation>
    <scope>NUCLEOTIDE SEQUENCE [LARGE SCALE GENOMIC DNA]</scope>
    <source>
        <strain evidence="3 4">YPD9-1</strain>
    </source>
</reference>
<evidence type="ECO:0000259" key="2">
    <source>
        <dbReference type="Pfam" id="PF03816"/>
    </source>
</evidence>
<dbReference type="PANTHER" id="PTHR33392">
    <property type="entry name" value="POLYISOPRENYL-TEICHOIC ACID--PEPTIDOGLYCAN TEICHOIC ACID TRANSFERASE TAGU"/>
    <property type="match status" value="1"/>
</dbReference>
<keyword evidence="4" id="KW-1185">Reference proteome</keyword>